<dbReference type="PANTHER" id="PTHR32309:SF13">
    <property type="entry name" value="FERRIC ENTEROBACTIN TRANSPORT PROTEIN FEPE"/>
    <property type="match status" value="1"/>
</dbReference>
<feature type="domain" description="Polysaccharide chain length determinant N-terminal" evidence="8">
    <location>
        <begin position="36"/>
        <end position="126"/>
    </location>
</feature>
<gene>
    <name evidence="10" type="ORF">OCOJLMKI_4032</name>
</gene>
<feature type="domain" description="Tyrosine-protein kinase G-rich" evidence="9">
    <location>
        <begin position="396"/>
        <end position="474"/>
    </location>
</feature>
<evidence type="ECO:0008006" key="12">
    <source>
        <dbReference type="Google" id="ProtNLM"/>
    </source>
</evidence>
<organism evidence="10 11">
    <name type="scientific">Methylobacterium iners</name>
    <dbReference type="NCBI Taxonomy" id="418707"/>
    <lineage>
        <taxon>Bacteria</taxon>
        <taxon>Pseudomonadati</taxon>
        <taxon>Pseudomonadota</taxon>
        <taxon>Alphaproteobacteria</taxon>
        <taxon>Hyphomicrobiales</taxon>
        <taxon>Methylobacteriaceae</taxon>
        <taxon>Methylobacterium</taxon>
    </lineage>
</organism>
<reference evidence="10" key="1">
    <citation type="journal article" date="2021" name="Front. Microbiol.">
        <title>Comprehensive Comparative Genomics and Phenotyping of Methylobacterium Species.</title>
        <authorList>
            <person name="Alessa O."/>
            <person name="Ogura Y."/>
            <person name="Fujitani Y."/>
            <person name="Takami H."/>
            <person name="Hayashi T."/>
            <person name="Sahin N."/>
            <person name="Tani A."/>
        </authorList>
    </citation>
    <scope>NUCLEOTIDE SEQUENCE</scope>
    <source>
        <strain evidence="10">DSM 19015</strain>
    </source>
</reference>
<reference evidence="10" key="2">
    <citation type="submission" date="2021-08" db="EMBL/GenBank/DDBJ databases">
        <authorList>
            <person name="Tani A."/>
            <person name="Ola A."/>
            <person name="Ogura Y."/>
            <person name="Katsura K."/>
            <person name="Hayashi T."/>
        </authorList>
    </citation>
    <scope>NUCLEOTIDE SEQUENCE</scope>
    <source>
        <strain evidence="10">DSM 19015</strain>
    </source>
</reference>
<evidence type="ECO:0000256" key="7">
    <source>
        <dbReference type="SAM" id="Phobius"/>
    </source>
</evidence>
<keyword evidence="3 7" id="KW-0812">Transmembrane</keyword>
<keyword evidence="6" id="KW-0175">Coiled coil</keyword>
<dbReference type="Pfam" id="PF02706">
    <property type="entry name" value="Wzz"/>
    <property type="match status" value="1"/>
</dbReference>
<sequence>MTRFESRIDGRSEAYAPTLALAPPASAPADIDRTAELGDIWRILARRRGWIFGTVALMVAGALAYGLLTPALYTASAQILIDPRDRQVMTNDINPVAVAPDGGVTQVESQARVIESASVLLRAIAALNLTEDPEFGGAGGGLAAKLRGLIGQAAPAPTPAEIEERTLRNVKKRLAIKRADKVFVIDIILTAKDPNKAASIANAIATAYLADQTDARTQAARRASDSLAARLDEQRERVREAENRAEAYKAANDLVRSGGRLVTEQQLTEINLQLSTAQAKTAELKARIDQIERARKGANDATAEAIQSSVITRLRQQFAELSERQADLGSQLGSRHPTIVSLGAQIGEVRGLINAELGRVERSARADYERALASERSVAANLKRLQSQNNTTAQASVRLRELEREVEANRAVYTNFLNRAREIREQSGIDSTNARIITRATPPQDKSWPLPGLFALGALAAGMGLGTGAAMVREYLSPTVLSRNQLQRLAEAPVIGTIPNLALGRKARGSDAEATKSANLVLARLLSARRTASGGPGSVFVTSGAADEVSRRRTAQLLAGAAEARGLRVLYIETDPREGGSSPGFFDILRGEEALNTVLRTQQPASSIRLLGVGRQKRGELVPSSAAQERFRSEVEHRFDLVVIDGGALVENVQAGPLMELADAVLFVARAGITVQRDVLEAVEAAALVGRPISAALLVTTA</sequence>
<dbReference type="Gene3D" id="3.40.50.300">
    <property type="entry name" value="P-loop containing nucleotide triphosphate hydrolases"/>
    <property type="match status" value="1"/>
</dbReference>
<dbReference type="PANTHER" id="PTHR32309">
    <property type="entry name" value="TYROSINE-PROTEIN KINASE"/>
    <property type="match status" value="1"/>
</dbReference>
<keyword evidence="4 7" id="KW-1133">Transmembrane helix</keyword>
<name>A0ABQ4S4X4_9HYPH</name>
<protein>
    <recommendedName>
        <fullName evidence="12">Lipopolysaccharide biosynthesis protein</fullName>
    </recommendedName>
</protein>
<dbReference type="SUPFAM" id="SSF52540">
    <property type="entry name" value="P-loop containing nucleoside triphosphate hydrolases"/>
    <property type="match status" value="1"/>
</dbReference>
<comment type="caution">
    <text evidence="10">The sequence shown here is derived from an EMBL/GenBank/DDBJ whole genome shotgun (WGS) entry which is preliminary data.</text>
</comment>
<feature type="coiled-coil region" evidence="6">
    <location>
        <begin position="385"/>
        <end position="419"/>
    </location>
</feature>
<evidence type="ECO:0000256" key="6">
    <source>
        <dbReference type="SAM" id="Coils"/>
    </source>
</evidence>
<evidence type="ECO:0000256" key="2">
    <source>
        <dbReference type="ARBA" id="ARBA00022475"/>
    </source>
</evidence>
<evidence type="ECO:0000256" key="4">
    <source>
        <dbReference type="ARBA" id="ARBA00022989"/>
    </source>
</evidence>
<dbReference type="InterPro" id="IPR032807">
    <property type="entry name" value="GNVR"/>
</dbReference>
<dbReference type="Proteomes" id="UP001055125">
    <property type="component" value="Unassembled WGS sequence"/>
</dbReference>
<evidence type="ECO:0000259" key="8">
    <source>
        <dbReference type="Pfam" id="PF02706"/>
    </source>
</evidence>
<keyword evidence="11" id="KW-1185">Reference proteome</keyword>
<evidence type="ECO:0000256" key="3">
    <source>
        <dbReference type="ARBA" id="ARBA00022692"/>
    </source>
</evidence>
<dbReference type="Pfam" id="PF13807">
    <property type="entry name" value="GNVR"/>
    <property type="match status" value="1"/>
</dbReference>
<dbReference type="InterPro" id="IPR050445">
    <property type="entry name" value="Bact_polysacc_biosynth/exp"/>
</dbReference>
<evidence type="ECO:0000259" key="9">
    <source>
        <dbReference type="Pfam" id="PF13807"/>
    </source>
</evidence>
<feature type="coiled-coil region" evidence="6">
    <location>
        <begin position="224"/>
        <end position="301"/>
    </location>
</feature>
<dbReference type="EMBL" id="BPQP01000069">
    <property type="protein sequence ID" value="GJD96807.1"/>
    <property type="molecule type" value="Genomic_DNA"/>
</dbReference>
<feature type="transmembrane region" description="Helical" evidence="7">
    <location>
        <begin position="50"/>
        <end position="73"/>
    </location>
</feature>
<dbReference type="InterPro" id="IPR003856">
    <property type="entry name" value="LPS_length_determ_N"/>
</dbReference>
<keyword evidence="5 7" id="KW-0472">Membrane</keyword>
<comment type="subcellular location">
    <subcellularLocation>
        <location evidence="1">Cell membrane</location>
        <topology evidence="1">Multi-pass membrane protein</topology>
    </subcellularLocation>
</comment>
<evidence type="ECO:0000313" key="10">
    <source>
        <dbReference type="EMBL" id="GJD96807.1"/>
    </source>
</evidence>
<accession>A0ABQ4S4X4</accession>
<proteinExistence type="predicted"/>
<keyword evidence="2" id="KW-1003">Cell membrane</keyword>
<evidence type="ECO:0000256" key="5">
    <source>
        <dbReference type="ARBA" id="ARBA00023136"/>
    </source>
</evidence>
<dbReference type="InterPro" id="IPR027417">
    <property type="entry name" value="P-loop_NTPase"/>
</dbReference>
<evidence type="ECO:0000313" key="11">
    <source>
        <dbReference type="Proteomes" id="UP001055125"/>
    </source>
</evidence>
<evidence type="ECO:0000256" key="1">
    <source>
        <dbReference type="ARBA" id="ARBA00004651"/>
    </source>
</evidence>